<dbReference type="InterPro" id="IPR004839">
    <property type="entry name" value="Aminotransferase_I/II_large"/>
</dbReference>
<gene>
    <name evidence="7" type="ORF">GCM10007315_25820</name>
</gene>
<dbReference type="GO" id="GO:0030170">
    <property type="term" value="F:pyridoxal phosphate binding"/>
    <property type="evidence" value="ECO:0007669"/>
    <property type="project" value="InterPro"/>
</dbReference>
<dbReference type="GO" id="GO:0008483">
    <property type="term" value="F:transaminase activity"/>
    <property type="evidence" value="ECO:0007669"/>
    <property type="project" value="UniProtKB-KW"/>
</dbReference>
<keyword evidence="4" id="KW-0663">Pyridoxal phosphate</keyword>
<keyword evidence="3" id="KW-0808">Transferase</keyword>
<dbReference type="Gene3D" id="3.90.1150.10">
    <property type="entry name" value="Aspartate Aminotransferase, domain 1"/>
    <property type="match status" value="1"/>
</dbReference>
<comment type="pathway">
    <text evidence="5">Amino-acid biosynthesis.</text>
</comment>
<dbReference type="Pfam" id="PF00155">
    <property type="entry name" value="Aminotran_1_2"/>
    <property type="match status" value="1"/>
</dbReference>
<evidence type="ECO:0000259" key="6">
    <source>
        <dbReference type="Pfam" id="PF00155"/>
    </source>
</evidence>
<evidence type="ECO:0000313" key="7">
    <source>
        <dbReference type="EMBL" id="GHC60765.1"/>
    </source>
</evidence>
<dbReference type="AlphaFoldDB" id="A0A918WP01"/>
<reference evidence="7" key="2">
    <citation type="submission" date="2020-09" db="EMBL/GenBank/DDBJ databases">
        <authorList>
            <person name="Sun Q."/>
            <person name="Kim S."/>
        </authorList>
    </citation>
    <scope>NUCLEOTIDE SEQUENCE</scope>
    <source>
        <strain evidence="7">KCTC 23310</strain>
    </source>
</reference>
<keyword evidence="2 7" id="KW-0032">Aminotransferase</keyword>
<reference evidence="7" key="1">
    <citation type="journal article" date="2014" name="Int. J. Syst. Evol. Microbiol.">
        <title>Complete genome sequence of Corynebacterium casei LMG S-19264T (=DSM 44701T), isolated from a smear-ripened cheese.</title>
        <authorList>
            <consortium name="US DOE Joint Genome Institute (JGI-PGF)"/>
            <person name="Walter F."/>
            <person name="Albersmeier A."/>
            <person name="Kalinowski J."/>
            <person name="Ruckert C."/>
        </authorList>
    </citation>
    <scope>NUCLEOTIDE SEQUENCE</scope>
    <source>
        <strain evidence="7">KCTC 23310</strain>
    </source>
</reference>
<proteinExistence type="inferred from homology"/>
<accession>A0A918WP01</accession>
<dbReference type="EMBL" id="BMYJ01000008">
    <property type="protein sequence ID" value="GHC60765.1"/>
    <property type="molecule type" value="Genomic_DNA"/>
</dbReference>
<feature type="domain" description="Aminotransferase class I/classII large" evidence="6">
    <location>
        <begin position="34"/>
        <end position="355"/>
    </location>
</feature>
<sequence length="362" mass="39096">MDLAPLPASLPETVPFTGPETLERMQGFPFRARLGANESTFGPSPLAIKAMEQAARDVWMYGDPEGHDLKATIAARHGVTSDHIAVGEGIDGLLGLTCRLILAPGDAVVTSEGAYPTFNFHVAGFGGTLHKVPYQADYEDPEALLAKAHETRARMIYLANPDNPMGSQLAPQIIEAMAQNLPPHCLLVLDEAYGDLATLPLPQIDPHHPQVIRFRTLSKAHGLAGLRVGYAITNPALARAFDRIRNHFALGRIAQAGAIAALQDTAWLTQVQDKIRHARQSLTRIAERNGLKPQPSSTNFVTIDCGRDAAYARAILTGLQAQGIFIRMPGVAPLNRCIRISLADDATLDILAEALPRVLRSL</sequence>
<dbReference type="PANTHER" id="PTHR43643">
    <property type="entry name" value="HISTIDINOL-PHOSPHATE AMINOTRANSFERASE 2"/>
    <property type="match status" value="1"/>
</dbReference>
<comment type="similarity">
    <text evidence="1">Belongs to the class-II pyridoxal-phosphate-dependent aminotransferase family. Histidinol-phosphate aminotransferase subfamily.</text>
</comment>
<dbReference type="PANTHER" id="PTHR43643:SF2">
    <property type="entry name" value="INDUCIBLE LYSINE DECARBOXYLASE"/>
    <property type="match status" value="1"/>
</dbReference>
<evidence type="ECO:0000256" key="3">
    <source>
        <dbReference type="ARBA" id="ARBA00022679"/>
    </source>
</evidence>
<evidence type="ECO:0000256" key="2">
    <source>
        <dbReference type="ARBA" id="ARBA00022576"/>
    </source>
</evidence>
<evidence type="ECO:0000256" key="4">
    <source>
        <dbReference type="ARBA" id="ARBA00022898"/>
    </source>
</evidence>
<protein>
    <submittedName>
        <fullName evidence="7">Histidinol-phosphate aminotransferase</fullName>
    </submittedName>
</protein>
<dbReference type="RefSeq" id="WP_189412103.1">
    <property type="nucleotide sequence ID" value="NZ_BMYJ01000008.1"/>
</dbReference>
<dbReference type="InterPro" id="IPR015422">
    <property type="entry name" value="PyrdxlP-dep_Trfase_small"/>
</dbReference>
<dbReference type="Gene3D" id="3.40.640.10">
    <property type="entry name" value="Type I PLP-dependent aspartate aminotransferase-like (Major domain)"/>
    <property type="match status" value="1"/>
</dbReference>
<dbReference type="InterPro" id="IPR015424">
    <property type="entry name" value="PyrdxlP-dep_Trfase"/>
</dbReference>
<keyword evidence="8" id="KW-1185">Reference proteome</keyword>
<organism evidence="7 8">
    <name type="scientific">Neogemmobacter tilapiae</name>
    <dbReference type="NCBI Taxonomy" id="875041"/>
    <lineage>
        <taxon>Bacteria</taxon>
        <taxon>Pseudomonadati</taxon>
        <taxon>Pseudomonadota</taxon>
        <taxon>Alphaproteobacteria</taxon>
        <taxon>Rhodobacterales</taxon>
        <taxon>Paracoccaceae</taxon>
        <taxon>Neogemmobacter</taxon>
    </lineage>
</organism>
<dbReference type="Proteomes" id="UP000638981">
    <property type="component" value="Unassembled WGS sequence"/>
</dbReference>
<dbReference type="InterPro" id="IPR015421">
    <property type="entry name" value="PyrdxlP-dep_Trfase_major"/>
</dbReference>
<evidence type="ECO:0000256" key="1">
    <source>
        <dbReference type="ARBA" id="ARBA00007970"/>
    </source>
</evidence>
<dbReference type="CDD" id="cd00609">
    <property type="entry name" value="AAT_like"/>
    <property type="match status" value="1"/>
</dbReference>
<dbReference type="NCBIfam" id="NF006014">
    <property type="entry name" value="PRK08153.1"/>
    <property type="match status" value="1"/>
</dbReference>
<comment type="caution">
    <text evidence="7">The sequence shown here is derived from an EMBL/GenBank/DDBJ whole genome shotgun (WGS) entry which is preliminary data.</text>
</comment>
<dbReference type="InterPro" id="IPR050106">
    <property type="entry name" value="HistidinolP_aminotransfase"/>
</dbReference>
<evidence type="ECO:0000256" key="5">
    <source>
        <dbReference type="ARBA" id="ARBA00029440"/>
    </source>
</evidence>
<name>A0A918WP01_9RHOB</name>
<evidence type="ECO:0000313" key="8">
    <source>
        <dbReference type="Proteomes" id="UP000638981"/>
    </source>
</evidence>
<dbReference type="SUPFAM" id="SSF53383">
    <property type="entry name" value="PLP-dependent transferases"/>
    <property type="match status" value="1"/>
</dbReference>